<proteinExistence type="predicted"/>
<dbReference type="Pfam" id="PF01323">
    <property type="entry name" value="DSBA"/>
    <property type="match status" value="1"/>
</dbReference>
<sequence length="222" mass="25264">MSYESTITFTLDTICPWTYLGYLRLKKALSEYSSPKVTFTLRFAPYQLYPDFSKDGEDKHAWYKREKYNNDEQKMKLYTQYMGELGKQEGVEFDFHGVIANTLDAHRVLFSTQESKGPEAAQKAVESLYAQYFTEQAHPSAKDTLTKACTAAGLSEDEAKSLVEDESEGLMDVKMAIREQTGNGVDSVPYVVFEGRRRDFTLVGAKEVKEYVKTMEQVGKEA</sequence>
<evidence type="ECO:0000313" key="3">
    <source>
        <dbReference type="Proteomes" id="UP000800094"/>
    </source>
</evidence>
<dbReference type="AlphaFoldDB" id="A0A6A6INI8"/>
<dbReference type="InterPro" id="IPR001853">
    <property type="entry name" value="DSBA-like_thioredoxin_dom"/>
</dbReference>
<evidence type="ECO:0000313" key="2">
    <source>
        <dbReference type="EMBL" id="KAF2251043.1"/>
    </source>
</evidence>
<dbReference type="RefSeq" id="XP_033686047.1">
    <property type="nucleotide sequence ID" value="XM_033828660.1"/>
</dbReference>
<dbReference type="GO" id="GO:0016491">
    <property type="term" value="F:oxidoreductase activity"/>
    <property type="evidence" value="ECO:0007669"/>
    <property type="project" value="InterPro"/>
</dbReference>
<dbReference type="PANTHER" id="PTHR13887">
    <property type="entry name" value="GLUTATHIONE S-TRANSFERASE KAPPA"/>
    <property type="match status" value="1"/>
</dbReference>
<organism evidence="2 3">
    <name type="scientific">Trematosphaeria pertusa</name>
    <dbReference type="NCBI Taxonomy" id="390896"/>
    <lineage>
        <taxon>Eukaryota</taxon>
        <taxon>Fungi</taxon>
        <taxon>Dikarya</taxon>
        <taxon>Ascomycota</taxon>
        <taxon>Pezizomycotina</taxon>
        <taxon>Dothideomycetes</taxon>
        <taxon>Pleosporomycetidae</taxon>
        <taxon>Pleosporales</taxon>
        <taxon>Massarineae</taxon>
        <taxon>Trematosphaeriaceae</taxon>
        <taxon>Trematosphaeria</taxon>
    </lineage>
</organism>
<dbReference type="SUPFAM" id="SSF52833">
    <property type="entry name" value="Thioredoxin-like"/>
    <property type="match status" value="1"/>
</dbReference>
<protein>
    <submittedName>
        <fullName evidence="2">Thioredoxin-like protein</fullName>
    </submittedName>
</protein>
<gene>
    <name evidence="2" type="ORF">BU26DRAFT_517786</name>
</gene>
<name>A0A6A6INI8_9PLEO</name>
<reference evidence="2" key="1">
    <citation type="journal article" date="2020" name="Stud. Mycol.">
        <title>101 Dothideomycetes genomes: a test case for predicting lifestyles and emergence of pathogens.</title>
        <authorList>
            <person name="Haridas S."/>
            <person name="Albert R."/>
            <person name="Binder M."/>
            <person name="Bloem J."/>
            <person name="Labutti K."/>
            <person name="Salamov A."/>
            <person name="Andreopoulos B."/>
            <person name="Baker S."/>
            <person name="Barry K."/>
            <person name="Bills G."/>
            <person name="Bluhm B."/>
            <person name="Cannon C."/>
            <person name="Castanera R."/>
            <person name="Culley D."/>
            <person name="Daum C."/>
            <person name="Ezra D."/>
            <person name="Gonzalez J."/>
            <person name="Henrissat B."/>
            <person name="Kuo A."/>
            <person name="Liang C."/>
            <person name="Lipzen A."/>
            <person name="Lutzoni F."/>
            <person name="Magnuson J."/>
            <person name="Mondo S."/>
            <person name="Nolan M."/>
            <person name="Ohm R."/>
            <person name="Pangilinan J."/>
            <person name="Park H.-J."/>
            <person name="Ramirez L."/>
            <person name="Alfaro M."/>
            <person name="Sun H."/>
            <person name="Tritt A."/>
            <person name="Yoshinaga Y."/>
            <person name="Zwiers L.-H."/>
            <person name="Turgeon B."/>
            <person name="Goodwin S."/>
            <person name="Spatafora J."/>
            <person name="Crous P."/>
            <person name="Grigoriev I."/>
        </authorList>
    </citation>
    <scope>NUCLEOTIDE SEQUENCE</scope>
    <source>
        <strain evidence="2">CBS 122368</strain>
    </source>
</reference>
<evidence type="ECO:0000259" key="1">
    <source>
        <dbReference type="Pfam" id="PF01323"/>
    </source>
</evidence>
<dbReference type="EMBL" id="ML987193">
    <property type="protein sequence ID" value="KAF2251043.1"/>
    <property type="molecule type" value="Genomic_DNA"/>
</dbReference>
<accession>A0A6A6INI8</accession>
<dbReference type="GeneID" id="54581990"/>
<dbReference type="OrthoDB" id="1930760at2759"/>
<feature type="domain" description="DSBA-like thioredoxin" evidence="1">
    <location>
        <begin position="6"/>
        <end position="213"/>
    </location>
</feature>
<dbReference type="Gene3D" id="3.40.30.10">
    <property type="entry name" value="Glutaredoxin"/>
    <property type="match status" value="1"/>
</dbReference>
<dbReference type="InterPro" id="IPR036249">
    <property type="entry name" value="Thioredoxin-like_sf"/>
</dbReference>
<keyword evidence="3" id="KW-1185">Reference proteome</keyword>
<dbReference type="PANTHER" id="PTHR13887:SF52">
    <property type="entry name" value="DSBA-LIKE THIOREDOXIN DOMAIN-CONTAINING PROTEIN"/>
    <property type="match status" value="1"/>
</dbReference>
<dbReference type="Proteomes" id="UP000800094">
    <property type="component" value="Unassembled WGS sequence"/>
</dbReference>